<dbReference type="Gene3D" id="3.30.420.40">
    <property type="match status" value="2"/>
</dbReference>
<dbReference type="Proteomes" id="UP000316714">
    <property type="component" value="Unassembled WGS sequence"/>
</dbReference>
<gene>
    <name evidence="2" type="ORF">KOR34_23830</name>
</gene>
<organism evidence="2 3">
    <name type="scientific">Posidoniimonas corsicana</name>
    <dbReference type="NCBI Taxonomy" id="1938618"/>
    <lineage>
        <taxon>Bacteria</taxon>
        <taxon>Pseudomonadati</taxon>
        <taxon>Planctomycetota</taxon>
        <taxon>Planctomycetia</taxon>
        <taxon>Pirellulales</taxon>
        <taxon>Lacipirellulaceae</taxon>
        <taxon>Posidoniimonas</taxon>
    </lineage>
</organism>
<evidence type="ECO:0000313" key="2">
    <source>
        <dbReference type="EMBL" id="TWT37433.1"/>
    </source>
</evidence>
<name>A0A5C5VHF9_9BACT</name>
<proteinExistence type="predicted"/>
<reference evidence="2 3" key="1">
    <citation type="submission" date="2019-02" db="EMBL/GenBank/DDBJ databases">
        <title>Deep-cultivation of Planctomycetes and their phenomic and genomic characterization uncovers novel biology.</title>
        <authorList>
            <person name="Wiegand S."/>
            <person name="Jogler M."/>
            <person name="Boedeker C."/>
            <person name="Pinto D."/>
            <person name="Vollmers J."/>
            <person name="Rivas-Marin E."/>
            <person name="Kohn T."/>
            <person name="Peeters S.H."/>
            <person name="Heuer A."/>
            <person name="Rast P."/>
            <person name="Oberbeckmann S."/>
            <person name="Bunk B."/>
            <person name="Jeske O."/>
            <person name="Meyerdierks A."/>
            <person name="Storesund J.E."/>
            <person name="Kallscheuer N."/>
            <person name="Luecker S."/>
            <person name="Lage O.M."/>
            <person name="Pohl T."/>
            <person name="Merkel B.J."/>
            <person name="Hornburger P."/>
            <person name="Mueller R.-W."/>
            <person name="Bruemmer F."/>
            <person name="Labrenz M."/>
            <person name="Spormann A.M."/>
            <person name="Op Den Camp H."/>
            <person name="Overmann J."/>
            <person name="Amann R."/>
            <person name="Jetten M.S.M."/>
            <person name="Mascher T."/>
            <person name="Medema M.H."/>
            <person name="Devos D.P."/>
            <person name="Kaster A.-K."/>
            <person name="Ovreas L."/>
            <person name="Rohde M."/>
            <person name="Galperin M.Y."/>
            <person name="Jogler C."/>
        </authorList>
    </citation>
    <scope>NUCLEOTIDE SEQUENCE [LARGE SCALE GENOMIC DNA]</scope>
    <source>
        <strain evidence="2 3">KOR34</strain>
    </source>
</reference>
<keyword evidence="3" id="KW-1185">Reference proteome</keyword>
<feature type="domain" description="ATPase BadF/BadG/BcrA/BcrD type" evidence="1">
    <location>
        <begin position="4"/>
        <end position="255"/>
    </location>
</feature>
<dbReference type="Pfam" id="PF01869">
    <property type="entry name" value="BcrAD_BadFG"/>
    <property type="match status" value="1"/>
</dbReference>
<evidence type="ECO:0000313" key="3">
    <source>
        <dbReference type="Proteomes" id="UP000316714"/>
    </source>
</evidence>
<dbReference type="AlphaFoldDB" id="A0A5C5VHF9"/>
<evidence type="ECO:0000259" key="1">
    <source>
        <dbReference type="Pfam" id="PF01869"/>
    </source>
</evidence>
<dbReference type="InterPro" id="IPR043129">
    <property type="entry name" value="ATPase_NBD"/>
</dbReference>
<dbReference type="InterPro" id="IPR002731">
    <property type="entry name" value="ATPase_BadF"/>
</dbReference>
<dbReference type="EMBL" id="SIHJ01000001">
    <property type="protein sequence ID" value="TWT37433.1"/>
    <property type="molecule type" value="Genomic_DNA"/>
</dbReference>
<sequence length="279" mass="27877">MHGVGEAGPGNPMSHGLDRAADSIVSAIRAALSAAGAQQPEPAMAVVAAAGAANDTLRRALQQALDAANVAATCRVVPDYEPFFSLAAPPVVGVIAGTGSVAFARGAGTDVVRVGGWGYLLGDEGSGYAIGREALRAALAELELGRSLSPMAQACLAALQASDRAGLLAAVYKSDDQRGRIAGVARRIVELARTDQQAAALLQAEAVRLAGVVHQAVTAAGLGAGRYSLSVGGGILVGSAEFRATLIESLSDRQSGPAEVVVVRDPAVGCLAAAHGLLG</sequence>
<dbReference type="PANTHER" id="PTHR43190">
    <property type="entry name" value="N-ACETYL-D-GLUCOSAMINE KINASE"/>
    <property type="match status" value="1"/>
</dbReference>
<protein>
    <submittedName>
        <fullName evidence="2">BadF/BadG/BcrA/BcrD ATPase family protein</fullName>
    </submittedName>
</protein>
<comment type="caution">
    <text evidence="2">The sequence shown here is derived from an EMBL/GenBank/DDBJ whole genome shotgun (WGS) entry which is preliminary data.</text>
</comment>
<accession>A0A5C5VHF9</accession>
<dbReference type="InterPro" id="IPR052519">
    <property type="entry name" value="Euk-type_GlcNAc_Kinase"/>
</dbReference>
<dbReference type="SUPFAM" id="SSF53067">
    <property type="entry name" value="Actin-like ATPase domain"/>
    <property type="match status" value="2"/>
</dbReference>
<dbReference type="PANTHER" id="PTHR43190:SF3">
    <property type="entry name" value="N-ACETYL-D-GLUCOSAMINE KINASE"/>
    <property type="match status" value="1"/>
</dbReference>